<evidence type="ECO:0008006" key="4">
    <source>
        <dbReference type="Google" id="ProtNLM"/>
    </source>
</evidence>
<sequence length="1022" mass="111734">VPTDADSTADETGATQGLAALQMGAPADAGQPQYDPGGAPLVPPTVPIRSIADGLFCDWLEDDILSHFPIVQAAEASQPSAAEASFQLPSDWAGNDSIFIKLGYHLDSEDHWRAIGYAMYEGPDPSVQLITSRLRTVKLLCSLVGTSGGWSPADLQRARDVRDKITLDVKRCEEDLHELMRARRKIKASKLPLWKELGKDGLELLTNTKPYADEVSYTQWSDVLAIDLAPNLVPTSRSIAELAEKGDDWVWEQLKGMAVTMWTHSDANALTRLLASLLRRIGSSNWPVSVRLIAPIPLRAGMDTASDIMDLWWSPLLGDRWASIVKGCFFVPHPFEMVLPGWNSPRHTQMGLAVFNLAFTGAKSVPRVMTFKPAILGLRAVTVDLLFPDGVDQLAQFLQLRHLRRPEFPESAFFGSTLMYSDPDAMTLEINGSASLHHYWQRPKLRNNVTDHIADIQVQGEVGQEDGDVLRRIFMHACSATGLALAETAQDAVPKPGGRLRILLSSTAEVRKVHAALHGQTVRAGTYNVVVEVMNAQMHLGSLPGNGRRGRAAGATHSHVLSHLALLISSDFFLLFLYSFVVIANCYLADAISTPALKIPRTVVSTPGGSRQGQCSLDVAASLWNAQALFGTDLARHEAEASHVHKLVARSNVCLLTETHGTDAGNATWRPPTGTTAWWSAGASPGHAGVGITAKNSFLQLFSHAALLEVIWPGRAAKLKLRGPHGALDIIVSYFPAGADGTEQDLFCVAPSMHAALRTFPALRAHLRNRLAGRGPWMSVFRAKGIDHAFLEEWLNEDAGNRGDGDTVCEDMLLEYERISGVRLNVGKTVCVSFFRCEREEVRCQLIREAPLWGALPVQDKAKYLGMVVGPGRGTSSLDSPCKKFVDRAVLWGQLGVGLLNTFVAYQFFVSSVVIFVAQLDPLPCSFDAIELQACLALFRGSEDWFSVDALKDLKSMSFAMGFPDVSRRSCGEGQGRQLHQLSRDARNQARVGHSQLYIDQNLFSLRDATTELTAAERQVRA</sequence>
<feature type="coiled-coil region" evidence="1">
    <location>
        <begin position="155"/>
        <end position="189"/>
    </location>
</feature>
<reference evidence="2" key="1">
    <citation type="submission" date="2023-10" db="EMBL/GenBank/DDBJ databases">
        <authorList>
            <person name="Chen Y."/>
            <person name="Shah S."/>
            <person name="Dougan E. K."/>
            <person name="Thang M."/>
            <person name="Chan C."/>
        </authorList>
    </citation>
    <scope>NUCLEOTIDE SEQUENCE [LARGE SCALE GENOMIC DNA]</scope>
</reference>
<name>A0ABN9TM55_9DINO</name>
<dbReference type="SUPFAM" id="SSF56219">
    <property type="entry name" value="DNase I-like"/>
    <property type="match status" value="1"/>
</dbReference>
<feature type="non-terminal residue" evidence="2">
    <location>
        <position position="1022"/>
    </location>
</feature>
<feature type="non-terminal residue" evidence="2">
    <location>
        <position position="1"/>
    </location>
</feature>
<evidence type="ECO:0000256" key="1">
    <source>
        <dbReference type="SAM" id="Coils"/>
    </source>
</evidence>
<protein>
    <recommendedName>
        <fullName evidence="4">RNA-directed RNA polymerase</fullName>
    </recommendedName>
</protein>
<gene>
    <name evidence="2" type="ORF">PCOR1329_LOCUS40399</name>
</gene>
<evidence type="ECO:0000313" key="2">
    <source>
        <dbReference type="EMBL" id="CAK0847085.1"/>
    </source>
</evidence>
<comment type="caution">
    <text evidence="2">The sequence shown here is derived from an EMBL/GenBank/DDBJ whole genome shotgun (WGS) entry which is preliminary data.</text>
</comment>
<keyword evidence="3" id="KW-1185">Reference proteome</keyword>
<dbReference type="EMBL" id="CAUYUJ010014871">
    <property type="protein sequence ID" value="CAK0847085.1"/>
    <property type="molecule type" value="Genomic_DNA"/>
</dbReference>
<proteinExistence type="predicted"/>
<organism evidence="2 3">
    <name type="scientific">Prorocentrum cordatum</name>
    <dbReference type="NCBI Taxonomy" id="2364126"/>
    <lineage>
        <taxon>Eukaryota</taxon>
        <taxon>Sar</taxon>
        <taxon>Alveolata</taxon>
        <taxon>Dinophyceae</taxon>
        <taxon>Prorocentrales</taxon>
        <taxon>Prorocentraceae</taxon>
        <taxon>Prorocentrum</taxon>
    </lineage>
</organism>
<accession>A0ABN9TM55</accession>
<dbReference type="Proteomes" id="UP001189429">
    <property type="component" value="Unassembled WGS sequence"/>
</dbReference>
<dbReference type="InterPro" id="IPR036691">
    <property type="entry name" value="Endo/exonu/phosph_ase_sf"/>
</dbReference>
<evidence type="ECO:0000313" key="3">
    <source>
        <dbReference type="Proteomes" id="UP001189429"/>
    </source>
</evidence>
<keyword evidence="1" id="KW-0175">Coiled coil</keyword>